<dbReference type="PANTHER" id="PTHR34655:SF2">
    <property type="entry name" value="PEROXIREDOXIN FAMILY PROTEIN"/>
    <property type="match status" value="1"/>
</dbReference>
<dbReference type="Proteomes" id="UP000585609">
    <property type="component" value="Unassembled WGS sequence"/>
</dbReference>
<dbReference type="SUPFAM" id="SSF75169">
    <property type="entry name" value="DsrEFH-like"/>
    <property type="match status" value="1"/>
</dbReference>
<dbReference type="InterPro" id="IPR032836">
    <property type="entry name" value="DsrE2-like"/>
</dbReference>
<dbReference type="Pfam" id="PF13686">
    <property type="entry name" value="DrsE_2"/>
    <property type="match status" value="1"/>
</dbReference>
<dbReference type="InterPro" id="IPR027396">
    <property type="entry name" value="DsrEFH-like"/>
</dbReference>
<gene>
    <name evidence="1" type="ORF">HKBW3S09_01531</name>
</gene>
<name>A0A6V8NUX1_9ACTN</name>
<sequence length="65" mass="6803">ESKMPTVDEFITMVKEMGVKLVACTTTIGVMGLSKDAFIPEVDSFAGASAYLGEAKEGGGVNLFI</sequence>
<proteinExistence type="predicted"/>
<reference evidence="1 2" key="1">
    <citation type="journal article" date="2020" name="Front. Microbiol.">
        <title>Single-cell genomics of novel Actinobacteria with the Wood-Ljungdahl pathway discovered in a serpentinizing system.</title>
        <authorList>
            <person name="Merino N."/>
            <person name="Kawai M."/>
            <person name="Boyd E.S."/>
            <person name="Colman D.R."/>
            <person name="McGlynn S.E."/>
            <person name="Nealson K.H."/>
            <person name="Kurokawa K."/>
            <person name="Hongoh Y."/>
        </authorList>
    </citation>
    <scope>NUCLEOTIDE SEQUENCE [LARGE SCALE GENOMIC DNA]</scope>
    <source>
        <strain evidence="1 2">S09_30</strain>
    </source>
</reference>
<accession>A0A6V8NUX1</accession>
<dbReference type="AlphaFoldDB" id="A0A6V8NUX1"/>
<dbReference type="EMBL" id="BLRW01000320">
    <property type="protein sequence ID" value="GFP24065.1"/>
    <property type="molecule type" value="Genomic_DNA"/>
</dbReference>
<comment type="caution">
    <text evidence="1">The sequence shown here is derived from an EMBL/GenBank/DDBJ whole genome shotgun (WGS) entry which is preliminary data.</text>
</comment>
<dbReference type="PANTHER" id="PTHR34655">
    <property type="entry name" value="CONSERVED WITHIN P. AEROPHILUM"/>
    <property type="match status" value="1"/>
</dbReference>
<evidence type="ECO:0008006" key="3">
    <source>
        <dbReference type="Google" id="ProtNLM"/>
    </source>
</evidence>
<feature type="non-terminal residue" evidence="1">
    <location>
        <position position="1"/>
    </location>
</feature>
<dbReference type="Gene3D" id="3.40.1260.10">
    <property type="entry name" value="DsrEFH-like"/>
    <property type="match status" value="1"/>
</dbReference>
<organism evidence="1 2">
    <name type="scientific">Candidatus Hakubella thermalkaliphila</name>
    <dbReference type="NCBI Taxonomy" id="2754717"/>
    <lineage>
        <taxon>Bacteria</taxon>
        <taxon>Bacillati</taxon>
        <taxon>Actinomycetota</taxon>
        <taxon>Actinomycetota incertae sedis</taxon>
        <taxon>Candidatus Hakubellales</taxon>
        <taxon>Candidatus Hakubellaceae</taxon>
        <taxon>Candidatus Hakubella</taxon>
    </lineage>
</organism>
<protein>
    <recommendedName>
        <fullName evidence="3">Peroxiredoxin family protein</fullName>
    </recommendedName>
</protein>
<evidence type="ECO:0000313" key="2">
    <source>
        <dbReference type="Proteomes" id="UP000585609"/>
    </source>
</evidence>
<evidence type="ECO:0000313" key="1">
    <source>
        <dbReference type="EMBL" id="GFP24065.1"/>
    </source>
</evidence>